<dbReference type="EMBL" id="DS028096">
    <property type="protein sequence ID" value="KMP06112.1"/>
    <property type="molecule type" value="Genomic_DNA"/>
</dbReference>
<feature type="region of interest" description="Disordered" evidence="1">
    <location>
        <begin position="200"/>
        <end position="244"/>
    </location>
</feature>
<gene>
    <name evidence="3" type="ORF">CIRG_05793</name>
</gene>
<feature type="region of interest" description="Disordered" evidence="1">
    <location>
        <begin position="37"/>
        <end position="79"/>
    </location>
</feature>
<evidence type="ECO:0000256" key="1">
    <source>
        <dbReference type="SAM" id="MobiDB-lite"/>
    </source>
</evidence>
<proteinExistence type="predicted"/>
<dbReference type="AlphaFoldDB" id="A0A0J7B817"/>
<feature type="compositionally biased region" description="Polar residues" evidence="1">
    <location>
        <begin position="211"/>
        <end position="244"/>
    </location>
</feature>
<dbReference type="OrthoDB" id="5308957at2759"/>
<protein>
    <recommendedName>
        <fullName evidence="2">Clr5 domain-containing protein</fullName>
    </recommendedName>
</protein>
<feature type="compositionally biased region" description="Basic residues" evidence="1">
    <location>
        <begin position="49"/>
        <end position="68"/>
    </location>
</feature>
<accession>A0A0J7B817</accession>
<feature type="region of interest" description="Disordered" evidence="1">
    <location>
        <begin position="94"/>
        <end position="116"/>
    </location>
</feature>
<reference evidence="4" key="1">
    <citation type="journal article" date="2010" name="Genome Res.">
        <title>Population genomic sequencing of Coccidioides fungi reveals recent hybridization and transposon control.</title>
        <authorList>
            <person name="Neafsey D.E."/>
            <person name="Barker B.M."/>
            <person name="Sharpton T.J."/>
            <person name="Stajich J.E."/>
            <person name="Park D.J."/>
            <person name="Whiston E."/>
            <person name="Hung C.-Y."/>
            <person name="McMahan C."/>
            <person name="White J."/>
            <person name="Sykes S."/>
            <person name="Heiman D."/>
            <person name="Young S."/>
            <person name="Zeng Q."/>
            <person name="Abouelleil A."/>
            <person name="Aftuck L."/>
            <person name="Bessette D."/>
            <person name="Brown A."/>
            <person name="FitzGerald M."/>
            <person name="Lui A."/>
            <person name="Macdonald J.P."/>
            <person name="Priest M."/>
            <person name="Orbach M.J."/>
            <person name="Galgiani J.N."/>
            <person name="Kirkland T.N."/>
            <person name="Cole G.T."/>
            <person name="Birren B.W."/>
            <person name="Henn M.R."/>
            <person name="Taylor J.W."/>
            <person name="Rounsley S.D."/>
        </authorList>
    </citation>
    <scope>NUCLEOTIDE SEQUENCE [LARGE SCALE GENOMIC DNA]</scope>
    <source>
        <strain evidence="4">RMSCC 2394</strain>
    </source>
</reference>
<evidence type="ECO:0000259" key="2">
    <source>
        <dbReference type="Pfam" id="PF14420"/>
    </source>
</evidence>
<name>A0A0J7B817_COCIT</name>
<organism evidence="3 4">
    <name type="scientific">Coccidioides immitis RMSCC 2394</name>
    <dbReference type="NCBI Taxonomy" id="404692"/>
    <lineage>
        <taxon>Eukaryota</taxon>
        <taxon>Fungi</taxon>
        <taxon>Dikarya</taxon>
        <taxon>Ascomycota</taxon>
        <taxon>Pezizomycotina</taxon>
        <taxon>Eurotiomycetes</taxon>
        <taxon>Eurotiomycetidae</taxon>
        <taxon>Onygenales</taxon>
        <taxon>Onygenaceae</taxon>
        <taxon>Coccidioides</taxon>
    </lineage>
</organism>
<sequence>MKKTIPSDVWDSKKDEISNLYEVEEWPLKQVMKKIRSESFDPTETQLRSRLKKWGVKKPSRQKRKKTSNKATESKVVKVEQSQEVVGKLTPCLNREMHGSTGQENNEGWTYPQRPSQNYQLGNPVVLQSDEMQGTFSIPSNSIAMSGSTSTLHPMPHPPFSYDPSGDAFGHAFSVPCSIGNSSIGSGMVNPAAPSQPFNPSAHYAAGVSPHMQQHHGTAPHRTSPSLLTPNSRSYASPEQSQPTFSDDAYYQVANSAYIPSHGGQSSIHDQSTTIYPCFGEIAPCDTEDLDSEPGILVWKRPSAVSGPPDNFMGAARVSNRRPRFRKPKPDGKPPPSQNWDANQIYSHNTLISQAAHPPLVDQPVHSGTHFDGQHEYMLPTSSALDIYQR</sequence>
<evidence type="ECO:0000313" key="4">
    <source>
        <dbReference type="Proteomes" id="UP000054565"/>
    </source>
</evidence>
<feature type="region of interest" description="Disordered" evidence="1">
    <location>
        <begin position="308"/>
        <end position="342"/>
    </location>
</feature>
<dbReference type="Proteomes" id="UP000054565">
    <property type="component" value="Unassembled WGS sequence"/>
</dbReference>
<dbReference type="Pfam" id="PF14420">
    <property type="entry name" value="Clr5"/>
    <property type="match status" value="1"/>
</dbReference>
<dbReference type="InterPro" id="IPR025676">
    <property type="entry name" value="Clr5_dom"/>
</dbReference>
<feature type="compositionally biased region" description="Polar residues" evidence="1">
    <location>
        <begin position="100"/>
        <end position="116"/>
    </location>
</feature>
<evidence type="ECO:0000313" key="3">
    <source>
        <dbReference type="EMBL" id="KMP06112.1"/>
    </source>
</evidence>
<feature type="domain" description="Clr5" evidence="2">
    <location>
        <begin position="7"/>
        <end position="58"/>
    </location>
</feature>